<protein>
    <submittedName>
        <fullName evidence="1">Uncharacterized protein</fullName>
    </submittedName>
</protein>
<sequence>MNYLPDDACDLFERTISALMLELLVSGVPAPYIDAAVDGLRDDFDRTREWLGVIERSAKRRNPFPGFRVIRFRRAFT</sequence>
<accession>A0A7Z0B800</accession>
<dbReference type="Proteomes" id="UP000540929">
    <property type="component" value="Unassembled WGS sequence"/>
</dbReference>
<proteinExistence type="predicted"/>
<gene>
    <name evidence="1" type="ORF">GGD40_004158</name>
</gene>
<reference evidence="1 2" key="1">
    <citation type="submission" date="2020-07" db="EMBL/GenBank/DDBJ databases">
        <title>Exploring microbial biodiversity for novel pathways involved in the catabolism of aromatic compounds derived from lignin.</title>
        <authorList>
            <person name="Elkins J."/>
        </authorList>
    </citation>
    <scope>NUCLEOTIDE SEQUENCE [LARGE SCALE GENOMIC DNA]</scope>
    <source>
        <strain evidence="1 2">H2C3C</strain>
    </source>
</reference>
<evidence type="ECO:0000313" key="1">
    <source>
        <dbReference type="EMBL" id="NYH24679.1"/>
    </source>
</evidence>
<dbReference type="AlphaFoldDB" id="A0A7Z0B800"/>
<dbReference type="RefSeq" id="WP_179744748.1">
    <property type="nucleotide sequence ID" value="NZ_JACCAS010000001.1"/>
</dbReference>
<dbReference type="EMBL" id="JACCAS010000001">
    <property type="protein sequence ID" value="NYH24679.1"/>
    <property type="molecule type" value="Genomic_DNA"/>
</dbReference>
<evidence type="ECO:0000313" key="2">
    <source>
        <dbReference type="Proteomes" id="UP000540929"/>
    </source>
</evidence>
<organism evidence="1 2">
    <name type="scientific">Paraburkholderia bryophila</name>
    <dbReference type="NCBI Taxonomy" id="420952"/>
    <lineage>
        <taxon>Bacteria</taxon>
        <taxon>Pseudomonadati</taxon>
        <taxon>Pseudomonadota</taxon>
        <taxon>Betaproteobacteria</taxon>
        <taxon>Burkholderiales</taxon>
        <taxon>Burkholderiaceae</taxon>
        <taxon>Paraburkholderia</taxon>
    </lineage>
</organism>
<keyword evidence="2" id="KW-1185">Reference proteome</keyword>
<name>A0A7Z0B800_9BURK</name>
<comment type="caution">
    <text evidence="1">The sequence shown here is derived from an EMBL/GenBank/DDBJ whole genome shotgun (WGS) entry which is preliminary data.</text>
</comment>